<gene>
    <name evidence="1" type="ORF">HNR30_003856</name>
</gene>
<accession>A0A7W0CK93</accession>
<dbReference type="EMBL" id="JACDUR010000004">
    <property type="protein sequence ID" value="MBA2892502.1"/>
    <property type="molecule type" value="Genomic_DNA"/>
</dbReference>
<proteinExistence type="predicted"/>
<dbReference type="AlphaFoldDB" id="A0A7W0CK93"/>
<reference evidence="1 2" key="1">
    <citation type="submission" date="2020-07" db="EMBL/GenBank/DDBJ databases">
        <title>Genomic Encyclopedia of Type Strains, Phase IV (KMG-IV): sequencing the most valuable type-strain genomes for metagenomic binning, comparative biology and taxonomic classification.</title>
        <authorList>
            <person name="Goeker M."/>
        </authorList>
    </citation>
    <scope>NUCLEOTIDE SEQUENCE [LARGE SCALE GENOMIC DNA]</scope>
    <source>
        <strain evidence="1 2">DSM 45533</strain>
    </source>
</reference>
<keyword evidence="2" id="KW-1185">Reference proteome</keyword>
<comment type="caution">
    <text evidence="1">The sequence shown here is derived from an EMBL/GenBank/DDBJ whole genome shotgun (WGS) entry which is preliminary data.</text>
</comment>
<evidence type="ECO:0000313" key="1">
    <source>
        <dbReference type="EMBL" id="MBA2892502.1"/>
    </source>
</evidence>
<organism evidence="1 2">
    <name type="scientific">Nonomuraea soli</name>
    <dbReference type="NCBI Taxonomy" id="1032476"/>
    <lineage>
        <taxon>Bacteria</taxon>
        <taxon>Bacillati</taxon>
        <taxon>Actinomycetota</taxon>
        <taxon>Actinomycetes</taxon>
        <taxon>Streptosporangiales</taxon>
        <taxon>Streptosporangiaceae</taxon>
        <taxon>Nonomuraea</taxon>
    </lineage>
</organism>
<sequence>MIVLTRSVPPGAVIVLSGTTQPYGSIEVTVAKRPRMATLECPGLPRAVLSHPDTSREGRVPLDERTTLTVGELPVIVTQGRGLARKDRALKISMGGRDYTYLATGANVEELAGLVRSHAPLGSTTTVTVSPEAGPYEVALALILLGADTNPLTLTRRAISGVVGFLQTGQGEA</sequence>
<dbReference type="Proteomes" id="UP000530928">
    <property type="component" value="Unassembled WGS sequence"/>
</dbReference>
<name>A0A7W0CK93_9ACTN</name>
<dbReference type="RefSeq" id="WP_181611268.1">
    <property type="nucleotide sequence ID" value="NZ_BAABAM010000003.1"/>
</dbReference>
<protein>
    <submittedName>
        <fullName evidence="1">Uncharacterized protein</fullName>
    </submittedName>
</protein>
<evidence type="ECO:0000313" key="2">
    <source>
        <dbReference type="Proteomes" id="UP000530928"/>
    </source>
</evidence>